<feature type="short sequence motif" description="Histidine triad motif" evidence="2 3">
    <location>
        <begin position="99"/>
        <end position="103"/>
    </location>
</feature>
<dbReference type="InterPro" id="IPR019808">
    <property type="entry name" value="Histidine_triad_CS"/>
</dbReference>
<dbReference type="InterPro" id="IPR036265">
    <property type="entry name" value="HIT-like_sf"/>
</dbReference>
<dbReference type="PROSITE" id="PS51084">
    <property type="entry name" value="HIT_2"/>
    <property type="match status" value="1"/>
</dbReference>
<dbReference type="RefSeq" id="WP_130502555.1">
    <property type="nucleotide sequence ID" value="NZ_SHLI01000001.1"/>
</dbReference>
<name>A0A4V2GIY7_9GAMM</name>
<evidence type="ECO:0000256" key="2">
    <source>
        <dbReference type="PIRSR" id="PIRSR601310-3"/>
    </source>
</evidence>
<dbReference type="InterPro" id="IPR011146">
    <property type="entry name" value="HIT-like"/>
</dbReference>
<dbReference type="EMBL" id="SHLI01000001">
    <property type="protein sequence ID" value="RZU98215.1"/>
    <property type="molecule type" value="Genomic_DNA"/>
</dbReference>
<dbReference type="Proteomes" id="UP000292298">
    <property type="component" value="Unassembled WGS sequence"/>
</dbReference>
<sequence>MNKPCIFCEIAAGRMDAELIHQDDQVVAFRDIHPQAPTHVLIIPRRHIESMTEIEAADAELIGHMHLTAKTLAESLGIAETGFRSIFNCGRDAGQTVWHIHLHLMGGRSMGWPPWPGN</sequence>
<organism evidence="5 6">
    <name type="scientific">Spiribacter vilamensis</name>
    <dbReference type="NCBI Taxonomy" id="531306"/>
    <lineage>
        <taxon>Bacteria</taxon>
        <taxon>Pseudomonadati</taxon>
        <taxon>Pseudomonadota</taxon>
        <taxon>Gammaproteobacteria</taxon>
        <taxon>Chromatiales</taxon>
        <taxon>Ectothiorhodospiraceae</taxon>
        <taxon>Spiribacter</taxon>
    </lineage>
</organism>
<feature type="domain" description="HIT" evidence="4">
    <location>
        <begin position="6"/>
        <end position="115"/>
    </location>
</feature>
<proteinExistence type="predicted"/>
<dbReference type="SUPFAM" id="SSF54197">
    <property type="entry name" value="HIT-like"/>
    <property type="match status" value="1"/>
</dbReference>
<comment type="caution">
    <text evidence="5">The sequence shown here is derived from an EMBL/GenBank/DDBJ whole genome shotgun (WGS) entry which is preliminary data.</text>
</comment>
<dbReference type="PANTHER" id="PTHR23089">
    <property type="entry name" value="HISTIDINE TRIAD HIT PROTEIN"/>
    <property type="match status" value="1"/>
</dbReference>
<evidence type="ECO:0000256" key="1">
    <source>
        <dbReference type="PIRSR" id="PIRSR601310-1"/>
    </source>
</evidence>
<evidence type="ECO:0000313" key="5">
    <source>
        <dbReference type="EMBL" id="RZU98215.1"/>
    </source>
</evidence>
<protein>
    <submittedName>
        <fullName evidence="5">Histidine triad (HIT) family protein</fullName>
    </submittedName>
</protein>
<dbReference type="Pfam" id="PF01230">
    <property type="entry name" value="HIT"/>
    <property type="match status" value="1"/>
</dbReference>
<dbReference type="AlphaFoldDB" id="A0A4V2GIY7"/>
<evidence type="ECO:0000259" key="4">
    <source>
        <dbReference type="PROSITE" id="PS51084"/>
    </source>
</evidence>
<reference evidence="5 6" key="1">
    <citation type="submission" date="2019-02" db="EMBL/GenBank/DDBJ databases">
        <title>Genomic Encyclopedia of Type Strains, Phase IV (KMG-IV): sequencing the most valuable type-strain genomes for metagenomic binning, comparative biology and taxonomic classification.</title>
        <authorList>
            <person name="Goeker M."/>
        </authorList>
    </citation>
    <scope>NUCLEOTIDE SEQUENCE [LARGE SCALE GENOMIC DNA]</scope>
    <source>
        <strain evidence="5 6">DSM 21056</strain>
    </source>
</reference>
<gene>
    <name evidence="5" type="ORF">EV698_0458</name>
</gene>
<dbReference type="Gene3D" id="3.30.428.10">
    <property type="entry name" value="HIT-like"/>
    <property type="match status" value="1"/>
</dbReference>
<accession>A0A4V2GIY7</accession>
<dbReference type="PROSITE" id="PS00892">
    <property type="entry name" value="HIT_1"/>
    <property type="match status" value="1"/>
</dbReference>
<dbReference type="OrthoDB" id="9784774at2"/>
<keyword evidence="6" id="KW-1185">Reference proteome</keyword>
<feature type="active site" description="Tele-AMP-histidine intermediate" evidence="1">
    <location>
        <position position="101"/>
    </location>
</feature>
<evidence type="ECO:0000313" key="6">
    <source>
        <dbReference type="Proteomes" id="UP000292298"/>
    </source>
</evidence>
<dbReference type="GO" id="GO:0003824">
    <property type="term" value="F:catalytic activity"/>
    <property type="evidence" value="ECO:0007669"/>
    <property type="project" value="InterPro"/>
</dbReference>
<dbReference type="InterPro" id="IPR001310">
    <property type="entry name" value="Histidine_triad_HIT"/>
</dbReference>
<dbReference type="PRINTS" id="PR00332">
    <property type="entry name" value="HISTRIAD"/>
</dbReference>
<evidence type="ECO:0000256" key="3">
    <source>
        <dbReference type="PROSITE-ProRule" id="PRU00464"/>
    </source>
</evidence>
<dbReference type="CDD" id="cd01276">
    <property type="entry name" value="PKCI_related"/>
    <property type="match status" value="1"/>
</dbReference>